<keyword evidence="2" id="KW-0472">Membrane</keyword>
<evidence type="ECO:0000313" key="4">
    <source>
        <dbReference type="EMBL" id="KZO96899.1"/>
    </source>
</evidence>
<evidence type="ECO:0000256" key="1">
    <source>
        <dbReference type="SAM" id="MobiDB-lite"/>
    </source>
</evidence>
<evidence type="ECO:0000256" key="3">
    <source>
        <dbReference type="SAM" id="SignalP"/>
    </source>
</evidence>
<feature type="transmembrane region" description="Helical" evidence="2">
    <location>
        <begin position="41"/>
        <end position="64"/>
    </location>
</feature>
<organism evidence="4 5">
    <name type="scientific">Calocera viscosa (strain TUFC12733)</name>
    <dbReference type="NCBI Taxonomy" id="1330018"/>
    <lineage>
        <taxon>Eukaryota</taxon>
        <taxon>Fungi</taxon>
        <taxon>Dikarya</taxon>
        <taxon>Basidiomycota</taxon>
        <taxon>Agaricomycotina</taxon>
        <taxon>Dacrymycetes</taxon>
        <taxon>Dacrymycetales</taxon>
        <taxon>Dacrymycetaceae</taxon>
        <taxon>Calocera</taxon>
    </lineage>
</organism>
<reference evidence="4 5" key="1">
    <citation type="journal article" date="2016" name="Mol. Biol. Evol.">
        <title>Comparative Genomics of Early-Diverging Mushroom-Forming Fungi Provides Insights into the Origins of Lignocellulose Decay Capabilities.</title>
        <authorList>
            <person name="Nagy L.G."/>
            <person name="Riley R."/>
            <person name="Tritt A."/>
            <person name="Adam C."/>
            <person name="Daum C."/>
            <person name="Floudas D."/>
            <person name="Sun H."/>
            <person name="Yadav J.S."/>
            <person name="Pangilinan J."/>
            <person name="Larsson K.H."/>
            <person name="Matsuura K."/>
            <person name="Barry K."/>
            <person name="Labutti K."/>
            <person name="Kuo R."/>
            <person name="Ohm R.A."/>
            <person name="Bhattacharya S.S."/>
            <person name="Shirouzu T."/>
            <person name="Yoshinaga Y."/>
            <person name="Martin F.M."/>
            <person name="Grigoriev I.V."/>
            <person name="Hibbett D.S."/>
        </authorList>
    </citation>
    <scope>NUCLEOTIDE SEQUENCE [LARGE SCALE GENOMIC DNA]</scope>
    <source>
        <strain evidence="4 5">TUFC12733</strain>
    </source>
</reference>
<keyword evidence="3" id="KW-0732">Signal</keyword>
<protein>
    <recommendedName>
        <fullName evidence="6">Defect at low temperature protein 1</fullName>
    </recommendedName>
</protein>
<keyword evidence="5" id="KW-1185">Reference proteome</keyword>
<keyword evidence="2" id="KW-1133">Transmembrane helix</keyword>
<evidence type="ECO:0000313" key="5">
    <source>
        <dbReference type="Proteomes" id="UP000076738"/>
    </source>
</evidence>
<gene>
    <name evidence="4" type="ORF">CALVIDRAFT_103666</name>
</gene>
<evidence type="ECO:0000256" key="2">
    <source>
        <dbReference type="SAM" id="Phobius"/>
    </source>
</evidence>
<accession>A0A167MNF2</accession>
<proteinExistence type="predicted"/>
<feature type="signal peptide" evidence="3">
    <location>
        <begin position="1"/>
        <end position="17"/>
    </location>
</feature>
<sequence length="269" mass="29002">MLYVITFVLVHGFLAAAAPTPTPTSVSFMPDEWQDPRYVVSTGLIGLAVFSCIGVTIFIIYRFIVVGRVLARPEFLIPAGHIIHRWWEVSKEYYPGSLILAAMPIILPAAPANGHRWNPTGARALPHIPPHDNAEADMELRAIRAAFQRRLVVPPVPEVPQQTVDSSGLEVINTGAVALATEPGAAHARWVRIRDFLMKKRTANTNGSHHTDGIPARNTAQADIAPAGPSGEVAHQSTASSTAVAPRPVVNDPRRRGTGESLEVESSSS</sequence>
<name>A0A167MNF2_CALVF</name>
<dbReference type="Proteomes" id="UP000076738">
    <property type="component" value="Unassembled WGS sequence"/>
</dbReference>
<dbReference type="EMBL" id="KV417282">
    <property type="protein sequence ID" value="KZO96899.1"/>
    <property type="molecule type" value="Genomic_DNA"/>
</dbReference>
<evidence type="ECO:0008006" key="6">
    <source>
        <dbReference type="Google" id="ProtNLM"/>
    </source>
</evidence>
<feature type="chain" id="PRO_5007890375" description="Defect at low temperature protein 1" evidence="3">
    <location>
        <begin position="18"/>
        <end position="269"/>
    </location>
</feature>
<feature type="region of interest" description="Disordered" evidence="1">
    <location>
        <begin position="221"/>
        <end position="269"/>
    </location>
</feature>
<keyword evidence="2" id="KW-0812">Transmembrane</keyword>
<dbReference type="AlphaFoldDB" id="A0A167MNF2"/>